<evidence type="ECO:0000256" key="2">
    <source>
        <dbReference type="SAM" id="MobiDB-lite"/>
    </source>
</evidence>
<dbReference type="PANTHER" id="PTHR46978:SF1">
    <property type="entry name" value="ZINC KNUCKLE (CCHC-TYPE) FAMILY PROTEIN"/>
    <property type="match status" value="1"/>
</dbReference>
<keyword evidence="1" id="KW-0863">Zinc-finger</keyword>
<dbReference type="GO" id="GO:0008270">
    <property type="term" value="F:zinc ion binding"/>
    <property type="evidence" value="ECO:0007669"/>
    <property type="project" value="UniProtKB-KW"/>
</dbReference>
<keyword evidence="1" id="KW-0862">Zinc</keyword>
<name>A0AA38GGR8_TAXCH</name>
<accession>A0AA38GGR8</accession>
<feature type="region of interest" description="Disordered" evidence="2">
    <location>
        <begin position="434"/>
        <end position="454"/>
    </location>
</feature>
<evidence type="ECO:0000313" key="4">
    <source>
        <dbReference type="EMBL" id="KAH9322831.1"/>
    </source>
</evidence>
<dbReference type="AlphaFoldDB" id="A0AA38GGR8"/>
<dbReference type="Proteomes" id="UP000824469">
    <property type="component" value="Unassembled WGS sequence"/>
</dbReference>
<feature type="domain" description="CCHC-type" evidence="3">
    <location>
        <begin position="347"/>
        <end position="360"/>
    </location>
</feature>
<evidence type="ECO:0000313" key="5">
    <source>
        <dbReference type="Proteomes" id="UP000824469"/>
    </source>
</evidence>
<feature type="domain" description="CCHC-type" evidence="3">
    <location>
        <begin position="266"/>
        <end position="281"/>
    </location>
</feature>
<feature type="compositionally biased region" description="Basic residues" evidence="2">
    <location>
        <begin position="525"/>
        <end position="536"/>
    </location>
</feature>
<dbReference type="InterPro" id="IPR036875">
    <property type="entry name" value="Znf_CCHC_sf"/>
</dbReference>
<dbReference type="PROSITE" id="PS50158">
    <property type="entry name" value="ZF_CCHC"/>
    <property type="match status" value="4"/>
</dbReference>
<keyword evidence="5" id="KW-1185">Reference proteome</keyword>
<dbReference type="GO" id="GO:0003676">
    <property type="term" value="F:nucleic acid binding"/>
    <property type="evidence" value="ECO:0007669"/>
    <property type="project" value="InterPro"/>
</dbReference>
<feature type="region of interest" description="Disordered" evidence="2">
    <location>
        <begin position="1"/>
        <end position="33"/>
    </location>
</feature>
<feature type="domain" description="CCHC-type" evidence="3">
    <location>
        <begin position="376"/>
        <end position="391"/>
    </location>
</feature>
<feature type="compositionally biased region" description="Low complexity" evidence="2">
    <location>
        <begin position="14"/>
        <end position="24"/>
    </location>
</feature>
<keyword evidence="1" id="KW-0479">Metal-binding</keyword>
<gene>
    <name evidence="4" type="ORF">KI387_017470</name>
</gene>
<dbReference type="Pfam" id="PF00098">
    <property type="entry name" value="zf-CCHC"/>
    <property type="match status" value="3"/>
</dbReference>
<reference evidence="4 5" key="1">
    <citation type="journal article" date="2021" name="Nat. Plants">
        <title>The Taxus genome provides insights into paclitaxel biosynthesis.</title>
        <authorList>
            <person name="Xiong X."/>
            <person name="Gou J."/>
            <person name="Liao Q."/>
            <person name="Li Y."/>
            <person name="Zhou Q."/>
            <person name="Bi G."/>
            <person name="Li C."/>
            <person name="Du R."/>
            <person name="Wang X."/>
            <person name="Sun T."/>
            <person name="Guo L."/>
            <person name="Liang H."/>
            <person name="Lu P."/>
            <person name="Wu Y."/>
            <person name="Zhang Z."/>
            <person name="Ro D.K."/>
            <person name="Shang Y."/>
            <person name="Huang S."/>
            <person name="Yan J."/>
        </authorList>
    </citation>
    <scope>NUCLEOTIDE SEQUENCE [LARGE SCALE GENOMIC DNA]</scope>
    <source>
        <strain evidence="4">Ta-2019</strain>
    </source>
</reference>
<sequence>MGRKRPSLHSRMSPEIPQPQQIEIPSDEDDEANEDLSLGILAKAKRSKLAVLEIISSDDDEITVTPVFRTLDEPQLVEYNNFNDINNKDGKNRMEVSNEEICSENENTEVEKEIEVLETNPGSADVTPCSVGEIKNRKTKKKRKKINQDLHLSTTEVTETETETKEVAANTVMQNPLAADYNQNYNLRKHEVAGTESKVVENTVMRKLLRGPRYFDPPGEQGQLCYHCGESGHIAVNCTVERRKKPCYVCGIVGHGARACLQATECYICKKVGHIARNCTEHRVKGDKNSHIFAICLQCGDMGHDMTSCQNGYDPEDLKQIQCYVCKSFGHLCCIDVMDDCTREDSCYNCGEKGHTGLGCAKERRRNGSEGPAKTCFKCGEEGHFARGCRRNANIDRWMPDETNPGNEWSHDNANVFGFRSVPRDFGKVHRWKDMESDERKSATPGNFGSRYGWNGKFEDSTNGTPLIMDTWGSPAGNLGFGGWEMGSGSSDHYTTSKMSKNFSPYSPNGSHHSYGFRNKYTASKSKKRDGWKRSR</sequence>
<evidence type="ECO:0000259" key="3">
    <source>
        <dbReference type="PROSITE" id="PS50158"/>
    </source>
</evidence>
<feature type="compositionally biased region" description="Polar residues" evidence="2">
    <location>
        <begin position="494"/>
        <end position="512"/>
    </location>
</feature>
<evidence type="ECO:0000256" key="1">
    <source>
        <dbReference type="PROSITE-ProRule" id="PRU00047"/>
    </source>
</evidence>
<protein>
    <recommendedName>
        <fullName evidence="3">CCHC-type domain-containing protein</fullName>
    </recommendedName>
</protein>
<organism evidence="4 5">
    <name type="scientific">Taxus chinensis</name>
    <name type="common">Chinese yew</name>
    <name type="synonym">Taxus wallichiana var. chinensis</name>
    <dbReference type="NCBI Taxonomy" id="29808"/>
    <lineage>
        <taxon>Eukaryota</taxon>
        <taxon>Viridiplantae</taxon>
        <taxon>Streptophyta</taxon>
        <taxon>Embryophyta</taxon>
        <taxon>Tracheophyta</taxon>
        <taxon>Spermatophyta</taxon>
        <taxon>Pinopsida</taxon>
        <taxon>Pinidae</taxon>
        <taxon>Conifers II</taxon>
        <taxon>Cupressales</taxon>
        <taxon>Taxaceae</taxon>
        <taxon>Taxus</taxon>
    </lineage>
</organism>
<dbReference type="InterPro" id="IPR001878">
    <property type="entry name" value="Znf_CCHC"/>
</dbReference>
<dbReference type="EMBL" id="JAHRHJ020000003">
    <property type="protein sequence ID" value="KAH9322831.1"/>
    <property type="molecule type" value="Genomic_DNA"/>
</dbReference>
<feature type="region of interest" description="Disordered" evidence="2">
    <location>
        <begin position="494"/>
        <end position="536"/>
    </location>
</feature>
<dbReference type="Gene3D" id="4.10.60.10">
    <property type="entry name" value="Zinc finger, CCHC-type"/>
    <property type="match status" value="4"/>
</dbReference>
<comment type="caution">
    <text evidence="4">The sequence shown here is derived from an EMBL/GenBank/DDBJ whole genome shotgun (WGS) entry which is preliminary data.</text>
</comment>
<dbReference type="SUPFAM" id="SSF57756">
    <property type="entry name" value="Retrovirus zinc finger-like domains"/>
    <property type="match status" value="3"/>
</dbReference>
<dbReference type="SMART" id="SM00343">
    <property type="entry name" value="ZnF_C2HC"/>
    <property type="match status" value="7"/>
</dbReference>
<proteinExistence type="predicted"/>
<dbReference type="OMA" id="NEWSHDN"/>
<dbReference type="PANTHER" id="PTHR46978">
    <property type="entry name" value="ZINC KNUCKLE (CCHC-TYPE) FAMILY PROTEIN"/>
    <property type="match status" value="1"/>
</dbReference>
<feature type="domain" description="CCHC-type" evidence="3">
    <location>
        <begin position="225"/>
        <end position="238"/>
    </location>
</feature>